<comment type="caution">
    <text evidence="2">The sequence shown here is derived from an EMBL/GenBank/DDBJ whole genome shotgun (WGS) entry which is preliminary data.</text>
</comment>
<protein>
    <submittedName>
        <fullName evidence="2">Uncharacterized protein</fullName>
    </submittedName>
</protein>
<gene>
    <name evidence="2" type="ORF">HNQ81_001179</name>
</gene>
<dbReference type="AlphaFoldDB" id="A0A840US22"/>
<name>A0A840US22_9BACT</name>
<dbReference type="RefSeq" id="WP_183349248.1">
    <property type="nucleotide sequence ID" value="NZ_JACHEO010000004.1"/>
</dbReference>
<feature type="signal peptide" evidence="1">
    <location>
        <begin position="1"/>
        <end position="40"/>
    </location>
</feature>
<keyword evidence="3" id="KW-1185">Reference proteome</keyword>
<organism evidence="2 3">
    <name type="scientific">Desulfoprunum benzoelyticum</name>
    <dbReference type="NCBI Taxonomy" id="1506996"/>
    <lineage>
        <taxon>Bacteria</taxon>
        <taxon>Pseudomonadati</taxon>
        <taxon>Thermodesulfobacteriota</taxon>
        <taxon>Desulfobulbia</taxon>
        <taxon>Desulfobulbales</taxon>
        <taxon>Desulfobulbaceae</taxon>
        <taxon>Desulfoprunum</taxon>
    </lineage>
</organism>
<sequence length="257" mass="27941">MDTYSEHRSGRHLDRSGGTRFRHRPLLCLAAIFLSSCAMAHAWCMAGAGPAAAEIEWTIEQTGTGSDPHQPIVITCSVSNDLTRIAGPKETILIDYPGRRIYRIDPPGQSCRSYPFGRPHPDLPAAAVTIAASTTAPDRQHISFGMQQALAQTAVAPVAHYWGQQFPFATAEYRTSRDYPGVVALMAIAGRHRRVFQQYPLLRRIDPVGLLDLLEGFPVSGNIFSPAGQTIITVLSPPKPTAIQSTLPPPGTCIDME</sequence>
<proteinExistence type="predicted"/>
<dbReference type="EMBL" id="JACHEO010000004">
    <property type="protein sequence ID" value="MBB5347463.1"/>
    <property type="molecule type" value="Genomic_DNA"/>
</dbReference>
<evidence type="ECO:0000313" key="2">
    <source>
        <dbReference type="EMBL" id="MBB5347463.1"/>
    </source>
</evidence>
<feature type="chain" id="PRO_5032319335" evidence="1">
    <location>
        <begin position="41"/>
        <end position="257"/>
    </location>
</feature>
<dbReference type="Proteomes" id="UP000539642">
    <property type="component" value="Unassembled WGS sequence"/>
</dbReference>
<accession>A0A840US22</accession>
<reference evidence="2 3" key="1">
    <citation type="submission" date="2020-08" db="EMBL/GenBank/DDBJ databases">
        <title>Genomic Encyclopedia of Type Strains, Phase IV (KMG-IV): sequencing the most valuable type-strain genomes for metagenomic binning, comparative biology and taxonomic classification.</title>
        <authorList>
            <person name="Goeker M."/>
        </authorList>
    </citation>
    <scope>NUCLEOTIDE SEQUENCE [LARGE SCALE GENOMIC DNA]</scope>
    <source>
        <strain evidence="2 3">DSM 28570</strain>
    </source>
</reference>
<keyword evidence="1" id="KW-0732">Signal</keyword>
<evidence type="ECO:0000313" key="3">
    <source>
        <dbReference type="Proteomes" id="UP000539642"/>
    </source>
</evidence>
<evidence type="ECO:0000256" key="1">
    <source>
        <dbReference type="SAM" id="SignalP"/>
    </source>
</evidence>